<protein>
    <recommendedName>
        <fullName evidence="2">Peptide deformylase</fullName>
        <shortName evidence="2">PDF</shortName>
        <ecNumber evidence="2">3.5.1.88</ecNumber>
    </recommendedName>
    <alternativeName>
        <fullName evidence="2">Polypeptide deformylase</fullName>
    </alternativeName>
</protein>
<proteinExistence type="inferred from homology"/>
<dbReference type="NCBIfam" id="NF001159">
    <property type="entry name" value="PRK00150.1-3"/>
    <property type="match status" value="1"/>
</dbReference>
<dbReference type="HAMAP" id="MF_00163">
    <property type="entry name" value="Pep_deformylase"/>
    <property type="match status" value="1"/>
</dbReference>
<evidence type="ECO:0000313" key="4">
    <source>
        <dbReference type="Proteomes" id="UP000201169"/>
    </source>
</evidence>
<dbReference type="KEGG" id="cavi:CAV_0013"/>
<sequence length="175" mass="20526">MSLDIITYPNKHLFLPSKEVENFDSSLHTLLDNMYETMIQGQGVGLAAIQVDVPLRIFLANPPNEQDEQTKETLLEIINPELEFINDEKILFTEGCLSIPGFYEEVQRNKNVYVKYQDRHGKYKELEASDFLAVILQHEFDHLNGKLFIERLSYLKRQKFDKEFRKTQKNSKKAK</sequence>
<feature type="binding site" evidence="2">
    <location>
        <position position="138"/>
    </location>
    <ligand>
        <name>Fe cation</name>
        <dbReference type="ChEBI" id="CHEBI:24875"/>
    </ligand>
</feature>
<keyword evidence="2" id="KW-0479">Metal-binding</keyword>
<keyword evidence="2 3" id="KW-0378">Hydrolase</keyword>
<dbReference type="GO" id="GO:0042586">
    <property type="term" value="F:peptide deformylase activity"/>
    <property type="evidence" value="ECO:0007669"/>
    <property type="project" value="UniProtKB-UniRule"/>
</dbReference>
<evidence type="ECO:0000256" key="1">
    <source>
        <dbReference type="ARBA" id="ARBA00010759"/>
    </source>
</evidence>
<dbReference type="EC" id="3.5.1.88" evidence="2"/>
<keyword evidence="2" id="KW-0648">Protein biosynthesis</keyword>
<dbReference type="SUPFAM" id="SSF56420">
    <property type="entry name" value="Peptide deformylase"/>
    <property type="match status" value="1"/>
</dbReference>
<organism evidence="3 4">
    <name type="scientific">Campylobacter avium LMG 24591</name>
    <dbReference type="NCBI Taxonomy" id="522484"/>
    <lineage>
        <taxon>Bacteria</taxon>
        <taxon>Pseudomonadati</taxon>
        <taxon>Campylobacterota</taxon>
        <taxon>Epsilonproteobacteria</taxon>
        <taxon>Campylobacterales</taxon>
        <taxon>Campylobacteraceae</taxon>
        <taxon>Campylobacter</taxon>
    </lineage>
</organism>
<evidence type="ECO:0000256" key="2">
    <source>
        <dbReference type="HAMAP-Rule" id="MF_00163"/>
    </source>
</evidence>
<comment type="function">
    <text evidence="2">Removes the formyl group from the N-terminal Met of newly synthesized proteins. Requires at least a dipeptide for an efficient rate of reaction. N-terminal L-methionine is a prerequisite for activity but the enzyme has broad specificity at other positions.</text>
</comment>
<gene>
    <name evidence="2 3" type="primary">def</name>
    <name evidence="3" type="ORF">CAV_0013</name>
</gene>
<name>A0A222MVQ8_9BACT</name>
<evidence type="ECO:0000313" key="3">
    <source>
        <dbReference type="EMBL" id="ASQ29700.1"/>
    </source>
</evidence>
<feature type="active site" evidence="2">
    <location>
        <position position="139"/>
    </location>
</feature>
<comment type="cofactor">
    <cofactor evidence="2">
        <name>Fe(2+)</name>
        <dbReference type="ChEBI" id="CHEBI:29033"/>
    </cofactor>
    <text evidence="2">Binds 1 Fe(2+) ion.</text>
</comment>
<accession>A0A222MVQ8</accession>
<dbReference type="PRINTS" id="PR01576">
    <property type="entry name" value="PDEFORMYLASE"/>
</dbReference>
<dbReference type="InterPro" id="IPR023635">
    <property type="entry name" value="Peptide_deformylase"/>
</dbReference>
<dbReference type="CDD" id="cd00487">
    <property type="entry name" value="Pep_deformylase"/>
    <property type="match status" value="1"/>
</dbReference>
<keyword evidence="4" id="KW-1185">Reference proteome</keyword>
<dbReference type="PIRSF" id="PIRSF004749">
    <property type="entry name" value="Pep_def"/>
    <property type="match status" value="1"/>
</dbReference>
<dbReference type="EMBL" id="CP022347">
    <property type="protein sequence ID" value="ASQ29700.1"/>
    <property type="molecule type" value="Genomic_DNA"/>
</dbReference>
<dbReference type="AlphaFoldDB" id="A0A222MVQ8"/>
<keyword evidence="2" id="KW-0408">Iron</keyword>
<dbReference type="NCBIfam" id="TIGR00079">
    <property type="entry name" value="pept_deformyl"/>
    <property type="match status" value="1"/>
</dbReference>
<dbReference type="GO" id="GO:0006412">
    <property type="term" value="P:translation"/>
    <property type="evidence" value="ECO:0007669"/>
    <property type="project" value="UniProtKB-UniRule"/>
</dbReference>
<dbReference type="Gene3D" id="3.90.45.10">
    <property type="entry name" value="Peptide deformylase"/>
    <property type="match status" value="1"/>
</dbReference>
<dbReference type="Pfam" id="PF01327">
    <property type="entry name" value="Pep_deformylase"/>
    <property type="match status" value="1"/>
</dbReference>
<feature type="binding site" evidence="2">
    <location>
        <position position="96"/>
    </location>
    <ligand>
        <name>Fe cation</name>
        <dbReference type="ChEBI" id="CHEBI:24875"/>
    </ligand>
</feature>
<dbReference type="PANTHER" id="PTHR10458:SF22">
    <property type="entry name" value="PEPTIDE DEFORMYLASE"/>
    <property type="match status" value="1"/>
</dbReference>
<dbReference type="PANTHER" id="PTHR10458">
    <property type="entry name" value="PEPTIDE DEFORMYLASE"/>
    <property type="match status" value="1"/>
</dbReference>
<comment type="similarity">
    <text evidence="1 2">Belongs to the polypeptide deformylase family.</text>
</comment>
<reference evidence="3 4" key="1">
    <citation type="submission" date="2017-07" db="EMBL/GenBank/DDBJ databases">
        <title>Analysis of two Campylobacter avium genomes and identification of a novel hippuricase gene.</title>
        <authorList>
            <person name="Miller W.G."/>
            <person name="Chapman M.H."/>
            <person name="Yee E."/>
            <person name="Revez J."/>
            <person name="Bono J.L."/>
            <person name="Rossi M."/>
        </authorList>
    </citation>
    <scope>NUCLEOTIDE SEQUENCE [LARGE SCALE GENOMIC DNA]</scope>
    <source>
        <strain evidence="3 4">LMG 24591</strain>
    </source>
</reference>
<dbReference type="RefSeq" id="WP_094324474.1">
    <property type="nucleotide sequence ID" value="NZ_CP022347.1"/>
</dbReference>
<dbReference type="OrthoDB" id="9804313at2"/>
<comment type="catalytic activity">
    <reaction evidence="2">
        <text>N-terminal N-formyl-L-methionyl-[peptide] + H2O = N-terminal L-methionyl-[peptide] + formate</text>
        <dbReference type="Rhea" id="RHEA:24420"/>
        <dbReference type="Rhea" id="RHEA-COMP:10639"/>
        <dbReference type="Rhea" id="RHEA-COMP:10640"/>
        <dbReference type="ChEBI" id="CHEBI:15377"/>
        <dbReference type="ChEBI" id="CHEBI:15740"/>
        <dbReference type="ChEBI" id="CHEBI:49298"/>
        <dbReference type="ChEBI" id="CHEBI:64731"/>
        <dbReference type="EC" id="3.5.1.88"/>
    </reaction>
</comment>
<dbReference type="InterPro" id="IPR036821">
    <property type="entry name" value="Peptide_deformylase_sf"/>
</dbReference>
<dbReference type="Proteomes" id="UP000201169">
    <property type="component" value="Chromosome"/>
</dbReference>
<dbReference type="GO" id="GO:0046872">
    <property type="term" value="F:metal ion binding"/>
    <property type="evidence" value="ECO:0007669"/>
    <property type="project" value="UniProtKB-KW"/>
</dbReference>
<feature type="binding site" evidence="2">
    <location>
        <position position="142"/>
    </location>
    <ligand>
        <name>Fe cation</name>
        <dbReference type="ChEBI" id="CHEBI:24875"/>
    </ligand>
</feature>